<dbReference type="Proteomes" id="UP001055091">
    <property type="component" value="Unassembled WGS sequence"/>
</dbReference>
<sequence>MGKLTYDRAALEEAMDRIVRRTMRMDMSWDWPCGVAYYGIAEAYEVTKKKEYIDLLKERVDELIDLELPACTVNTCAMGHCLITLYQVFRVKTY</sequence>
<protein>
    <submittedName>
        <fullName evidence="2">Uncharacterized protein</fullName>
    </submittedName>
</protein>
<evidence type="ECO:0000313" key="2">
    <source>
        <dbReference type="EMBL" id="GKG99218.1"/>
    </source>
</evidence>
<dbReference type="Pfam" id="PF07470">
    <property type="entry name" value="Glyco_hydro_88"/>
    <property type="match status" value="1"/>
</dbReference>
<accession>A0AA37JDQ3</accession>
<dbReference type="GO" id="GO:0016787">
    <property type="term" value="F:hydrolase activity"/>
    <property type="evidence" value="ECO:0007669"/>
    <property type="project" value="UniProtKB-KW"/>
</dbReference>
<dbReference type="SUPFAM" id="SSF48208">
    <property type="entry name" value="Six-hairpin glycosidases"/>
    <property type="match status" value="1"/>
</dbReference>
<organism evidence="2 3">
    <name type="scientific">Hungatella hathewayi</name>
    <dbReference type="NCBI Taxonomy" id="154046"/>
    <lineage>
        <taxon>Bacteria</taxon>
        <taxon>Bacillati</taxon>
        <taxon>Bacillota</taxon>
        <taxon>Clostridia</taxon>
        <taxon>Lachnospirales</taxon>
        <taxon>Lachnospiraceae</taxon>
        <taxon>Hungatella</taxon>
    </lineage>
</organism>
<dbReference type="InterPro" id="IPR008928">
    <property type="entry name" value="6-hairpin_glycosidase_sf"/>
</dbReference>
<dbReference type="InterPro" id="IPR010905">
    <property type="entry name" value="Glyco_hydro_88"/>
</dbReference>
<gene>
    <name evidence="2" type="ORF">CE91St55_12000</name>
</gene>
<name>A0AA37JDQ3_9FIRM</name>
<dbReference type="InterPro" id="IPR012341">
    <property type="entry name" value="6hp_glycosidase-like_sf"/>
</dbReference>
<dbReference type="Gene3D" id="1.50.10.10">
    <property type="match status" value="1"/>
</dbReference>
<evidence type="ECO:0000256" key="1">
    <source>
        <dbReference type="ARBA" id="ARBA00022801"/>
    </source>
</evidence>
<dbReference type="EMBL" id="BQNJ01000001">
    <property type="protein sequence ID" value="GKG99218.1"/>
    <property type="molecule type" value="Genomic_DNA"/>
</dbReference>
<dbReference type="GO" id="GO:0005975">
    <property type="term" value="P:carbohydrate metabolic process"/>
    <property type="evidence" value="ECO:0007669"/>
    <property type="project" value="InterPro"/>
</dbReference>
<dbReference type="RefSeq" id="WP_244052486.1">
    <property type="nucleotide sequence ID" value="NZ_BQNJ01000001.1"/>
</dbReference>
<evidence type="ECO:0000313" key="3">
    <source>
        <dbReference type="Proteomes" id="UP001055091"/>
    </source>
</evidence>
<comment type="caution">
    <text evidence="2">The sequence shown here is derived from an EMBL/GenBank/DDBJ whole genome shotgun (WGS) entry which is preliminary data.</text>
</comment>
<dbReference type="AlphaFoldDB" id="A0AA37JDQ3"/>
<keyword evidence="1" id="KW-0378">Hydrolase</keyword>
<reference evidence="2" key="1">
    <citation type="submission" date="2022-01" db="EMBL/GenBank/DDBJ databases">
        <title>Novel bile acid biosynthetic pathways are enriched in the microbiome of centenarians.</title>
        <authorList>
            <person name="Sato Y."/>
            <person name="Atarashi K."/>
            <person name="Plichta R.D."/>
            <person name="Arai Y."/>
            <person name="Sasajima S."/>
            <person name="Kearney M.S."/>
            <person name="Suda W."/>
            <person name="Takeshita K."/>
            <person name="Sasaki T."/>
            <person name="Okamoto S."/>
            <person name="Skelly N.A."/>
            <person name="Okamura Y."/>
            <person name="Vlamakis H."/>
            <person name="Li Y."/>
            <person name="Tanoue T."/>
            <person name="Takei H."/>
            <person name="Nittono H."/>
            <person name="Narushima S."/>
            <person name="Irie J."/>
            <person name="Itoh H."/>
            <person name="Moriya K."/>
            <person name="Sugiura Y."/>
            <person name="Suematsu M."/>
            <person name="Moritoki N."/>
            <person name="Shibata S."/>
            <person name="Littman R.D."/>
            <person name="Fischbach A.M."/>
            <person name="Uwamino Y."/>
            <person name="Inoue T."/>
            <person name="Honda A."/>
            <person name="Hattori M."/>
            <person name="Murai T."/>
            <person name="Xavier J.R."/>
            <person name="Hirose N."/>
            <person name="Honda K."/>
        </authorList>
    </citation>
    <scope>NUCLEOTIDE SEQUENCE</scope>
    <source>
        <strain evidence="2">CE91-St55</strain>
    </source>
</reference>
<proteinExistence type="predicted"/>